<evidence type="ECO:0000313" key="9">
    <source>
        <dbReference type="EMBL" id="GIJ59441.1"/>
    </source>
</evidence>
<dbReference type="Proteomes" id="UP000612585">
    <property type="component" value="Unassembled WGS sequence"/>
</dbReference>
<dbReference type="GO" id="GO:0055085">
    <property type="term" value="P:transmembrane transport"/>
    <property type="evidence" value="ECO:0007669"/>
    <property type="project" value="InterPro"/>
</dbReference>
<dbReference type="PANTHER" id="PTHR30151:SF20">
    <property type="entry name" value="ABC TRANSPORTER PERMEASE PROTEIN HI_0355-RELATED"/>
    <property type="match status" value="1"/>
</dbReference>
<keyword evidence="5 7" id="KW-1133">Transmembrane helix</keyword>
<evidence type="ECO:0000259" key="8">
    <source>
        <dbReference type="PROSITE" id="PS50928"/>
    </source>
</evidence>
<evidence type="ECO:0000256" key="4">
    <source>
        <dbReference type="ARBA" id="ARBA00022692"/>
    </source>
</evidence>
<protein>
    <submittedName>
        <fullName evidence="9">ABC transporter permease</fullName>
    </submittedName>
</protein>
<feature type="transmembrane region" description="Helical" evidence="7">
    <location>
        <begin position="109"/>
        <end position="131"/>
    </location>
</feature>
<dbReference type="InterPro" id="IPR035906">
    <property type="entry name" value="MetI-like_sf"/>
</dbReference>
<evidence type="ECO:0000256" key="1">
    <source>
        <dbReference type="ARBA" id="ARBA00004651"/>
    </source>
</evidence>
<dbReference type="AlphaFoldDB" id="A0A8J4E2X1"/>
<sequence length="267" mass="28608">MNSRAELPQPQRRQGSSRLSNILLPVVGTVGSIVVWWGITVVFDIDSFFLPAPPDVIEAFSREPVYMLQELWHTLYEVLVGFGIALAAGLAIAVLLTAVRVIERATMPLFVALNSIPKAAIAPLLVVWLGFGTTPKVVMVVLICFFPIVVSTMAGLNSTPAELSELGRSMSASWGQMFVKVRLRWALPHVFVGLKVAITLAVVGAIVAEIANPGVGLGSVIVISGSSADTPMAFACIALLAVMSVTLFYIIVLLERLTVPWAREITG</sequence>
<proteinExistence type="inferred from homology"/>
<dbReference type="InterPro" id="IPR000515">
    <property type="entry name" value="MetI-like"/>
</dbReference>
<feature type="domain" description="ABC transmembrane type-1" evidence="8">
    <location>
        <begin position="71"/>
        <end position="258"/>
    </location>
</feature>
<dbReference type="Pfam" id="PF00528">
    <property type="entry name" value="BPD_transp_1"/>
    <property type="match status" value="1"/>
</dbReference>
<comment type="caution">
    <text evidence="9">The sequence shown here is derived from an EMBL/GenBank/DDBJ whole genome shotgun (WGS) entry which is preliminary data.</text>
</comment>
<evidence type="ECO:0000256" key="5">
    <source>
        <dbReference type="ARBA" id="ARBA00022989"/>
    </source>
</evidence>
<feature type="transmembrane region" description="Helical" evidence="7">
    <location>
        <begin position="137"/>
        <end position="156"/>
    </location>
</feature>
<feature type="transmembrane region" description="Helical" evidence="7">
    <location>
        <begin position="190"/>
        <end position="211"/>
    </location>
</feature>
<dbReference type="SUPFAM" id="SSF161098">
    <property type="entry name" value="MetI-like"/>
    <property type="match status" value="1"/>
</dbReference>
<evidence type="ECO:0000313" key="10">
    <source>
        <dbReference type="Proteomes" id="UP000612585"/>
    </source>
</evidence>
<dbReference type="PANTHER" id="PTHR30151">
    <property type="entry name" value="ALKANE SULFONATE ABC TRANSPORTER-RELATED, MEMBRANE SUBUNIT"/>
    <property type="match status" value="1"/>
</dbReference>
<accession>A0A8J4E2X1</accession>
<gene>
    <name evidence="9" type="ORF">Vau01_069570</name>
</gene>
<keyword evidence="2 7" id="KW-0813">Transport</keyword>
<comment type="subcellular location">
    <subcellularLocation>
        <location evidence="1 7">Cell membrane</location>
        <topology evidence="1 7">Multi-pass membrane protein</topology>
    </subcellularLocation>
</comment>
<dbReference type="Gene3D" id="1.10.3720.10">
    <property type="entry name" value="MetI-like"/>
    <property type="match status" value="1"/>
</dbReference>
<evidence type="ECO:0000256" key="6">
    <source>
        <dbReference type="ARBA" id="ARBA00023136"/>
    </source>
</evidence>
<dbReference type="PROSITE" id="PS50928">
    <property type="entry name" value="ABC_TM1"/>
    <property type="match status" value="1"/>
</dbReference>
<feature type="transmembrane region" description="Helical" evidence="7">
    <location>
        <begin position="21"/>
        <end position="43"/>
    </location>
</feature>
<evidence type="ECO:0000256" key="7">
    <source>
        <dbReference type="RuleBase" id="RU363032"/>
    </source>
</evidence>
<feature type="transmembrane region" description="Helical" evidence="7">
    <location>
        <begin position="231"/>
        <end position="254"/>
    </location>
</feature>
<evidence type="ECO:0000256" key="3">
    <source>
        <dbReference type="ARBA" id="ARBA00022475"/>
    </source>
</evidence>
<keyword evidence="10" id="KW-1185">Reference proteome</keyword>
<feature type="transmembrane region" description="Helical" evidence="7">
    <location>
        <begin position="78"/>
        <end position="102"/>
    </location>
</feature>
<keyword evidence="4 7" id="KW-0812">Transmembrane</keyword>
<organism evidence="9 10">
    <name type="scientific">Virgisporangium aurantiacum</name>
    <dbReference type="NCBI Taxonomy" id="175570"/>
    <lineage>
        <taxon>Bacteria</taxon>
        <taxon>Bacillati</taxon>
        <taxon>Actinomycetota</taxon>
        <taxon>Actinomycetes</taxon>
        <taxon>Micromonosporales</taxon>
        <taxon>Micromonosporaceae</taxon>
        <taxon>Virgisporangium</taxon>
    </lineage>
</organism>
<dbReference type="EMBL" id="BOPG01000047">
    <property type="protein sequence ID" value="GIJ59441.1"/>
    <property type="molecule type" value="Genomic_DNA"/>
</dbReference>
<keyword evidence="6 7" id="KW-0472">Membrane</keyword>
<name>A0A8J4E2X1_9ACTN</name>
<comment type="similarity">
    <text evidence="7">Belongs to the binding-protein-dependent transport system permease family.</text>
</comment>
<reference evidence="9" key="1">
    <citation type="submission" date="2021-01" db="EMBL/GenBank/DDBJ databases">
        <title>Whole genome shotgun sequence of Virgisporangium aurantiacum NBRC 16421.</title>
        <authorList>
            <person name="Komaki H."/>
            <person name="Tamura T."/>
        </authorList>
    </citation>
    <scope>NUCLEOTIDE SEQUENCE</scope>
    <source>
        <strain evidence="9">NBRC 16421</strain>
    </source>
</reference>
<keyword evidence="3" id="KW-1003">Cell membrane</keyword>
<evidence type="ECO:0000256" key="2">
    <source>
        <dbReference type="ARBA" id="ARBA00022448"/>
    </source>
</evidence>
<dbReference type="GO" id="GO:0005886">
    <property type="term" value="C:plasma membrane"/>
    <property type="evidence" value="ECO:0007669"/>
    <property type="project" value="UniProtKB-SubCell"/>
</dbReference>